<feature type="domain" description="Metallo-beta-lactamase" evidence="1">
    <location>
        <begin position="24"/>
        <end position="224"/>
    </location>
</feature>
<protein>
    <submittedName>
        <fullName evidence="2">MBL fold metallo-hydrolase</fullName>
    </submittedName>
</protein>
<dbReference type="SMART" id="SM00849">
    <property type="entry name" value="Lactamase_B"/>
    <property type="match status" value="1"/>
</dbReference>
<dbReference type="PANTHER" id="PTHR42951">
    <property type="entry name" value="METALLO-BETA-LACTAMASE DOMAIN-CONTAINING"/>
    <property type="match status" value="1"/>
</dbReference>
<sequence>MDAPSVDGCPDVYLVDNELFGTPQMLATYLLDAAEPAILDAGTVTGAERILDAMDAVGIDPAAVETILVSHVHLDHAAGTARLLEACENATAVVHERGLPYLTDAERLDRLVESVEAAIGMEAPYGDPELVPADRCRSVAGGEVLDLGDRQLEIYDAPGHAPHHYVALEPDSGTLFGADAVGAFDPRSDTVAPTTPPPSFDLEANLDTVDRLLDLEPSRTLYSHFGPGVPGEATAELHAYADVLPAFVETVKRVRAETDDDLDAMVEELRPEWQSPTLRRDVVGVCRYLDEQ</sequence>
<name>A0A498L0S1_9EURY</name>
<accession>A0A498L0S1</accession>
<keyword evidence="3" id="KW-1185">Reference proteome</keyword>
<dbReference type="GO" id="GO:0016787">
    <property type="term" value="F:hydrolase activity"/>
    <property type="evidence" value="ECO:0007669"/>
    <property type="project" value="UniProtKB-KW"/>
</dbReference>
<dbReference type="SUPFAM" id="SSF56281">
    <property type="entry name" value="Metallo-hydrolase/oxidoreductase"/>
    <property type="match status" value="1"/>
</dbReference>
<dbReference type="InterPro" id="IPR050855">
    <property type="entry name" value="NDM-1-like"/>
</dbReference>
<dbReference type="InterPro" id="IPR037482">
    <property type="entry name" value="ST1585_MBL-fold"/>
</dbReference>
<dbReference type="PANTHER" id="PTHR42951:SF4">
    <property type="entry name" value="ACYL-COENZYME A THIOESTERASE MBLAC2"/>
    <property type="match status" value="1"/>
</dbReference>
<dbReference type="Proteomes" id="UP000289691">
    <property type="component" value="Unassembled WGS sequence"/>
</dbReference>
<proteinExistence type="predicted"/>
<dbReference type="AlphaFoldDB" id="A0A498L0S1"/>
<dbReference type="EMBL" id="RDFA01000001">
    <property type="protein sequence ID" value="RXK51647.1"/>
    <property type="molecule type" value="Genomic_DNA"/>
</dbReference>
<comment type="caution">
    <text evidence="2">The sequence shown here is derived from an EMBL/GenBank/DDBJ whole genome shotgun (WGS) entry which is preliminary data.</text>
</comment>
<evidence type="ECO:0000259" key="1">
    <source>
        <dbReference type="SMART" id="SM00849"/>
    </source>
</evidence>
<evidence type="ECO:0000313" key="2">
    <source>
        <dbReference type="EMBL" id="RXK51647.1"/>
    </source>
</evidence>
<reference evidence="2 3" key="1">
    <citation type="submission" date="2019-01" db="EMBL/GenBank/DDBJ databases">
        <title>Halorientalis sp. F13-25 a new haloarchaeum isolated from hypersaline water.</title>
        <authorList>
            <person name="Ana D.-V."/>
            <person name="Cristina S.-P."/>
            <person name="Antonio V."/>
        </authorList>
    </citation>
    <scope>NUCLEOTIDE SEQUENCE [LARGE SCALE GENOMIC DNA]</scope>
    <source>
        <strain evidence="2 3">F13-25</strain>
    </source>
</reference>
<keyword evidence="2" id="KW-0378">Hydrolase</keyword>
<dbReference type="Gene3D" id="3.60.15.10">
    <property type="entry name" value="Ribonuclease Z/Hydroxyacylglutathione hydrolase-like"/>
    <property type="match status" value="1"/>
</dbReference>
<evidence type="ECO:0000313" key="3">
    <source>
        <dbReference type="Proteomes" id="UP000289691"/>
    </source>
</evidence>
<dbReference type="CDD" id="cd07726">
    <property type="entry name" value="ST1585-like_MBL-fold"/>
    <property type="match status" value="1"/>
</dbReference>
<organism evidence="2 3">
    <name type="scientific">Halorientalis pallida</name>
    <dbReference type="NCBI Taxonomy" id="2479928"/>
    <lineage>
        <taxon>Archaea</taxon>
        <taxon>Methanobacteriati</taxon>
        <taxon>Methanobacteriota</taxon>
        <taxon>Stenosarchaea group</taxon>
        <taxon>Halobacteria</taxon>
        <taxon>Halobacteriales</taxon>
        <taxon>Haloarculaceae</taxon>
        <taxon>Halorientalis</taxon>
    </lineage>
</organism>
<dbReference type="OrthoDB" id="197151at2157"/>
<gene>
    <name evidence="2" type="ORF">EAF64_03170</name>
</gene>
<dbReference type="InterPro" id="IPR036866">
    <property type="entry name" value="RibonucZ/Hydroxyglut_hydro"/>
</dbReference>
<dbReference type="RefSeq" id="WP_129067510.1">
    <property type="nucleotide sequence ID" value="NZ_RDFA01000001.1"/>
</dbReference>
<dbReference type="Pfam" id="PF00753">
    <property type="entry name" value="Lactamase_B"/>
    <property type="match status" value="1"/>
</dbReference>
<dbReference type="InterPro" id="IPR001279">
    <property type="entry name" value="Metallo-B-lactamas"/>
</dbReference>